<proteinExistence type="predicted"/>
<dbReference type="EMBL" id="SOFM01000011">
    <property type="protein sequence ID" value="TFC06036.1"/>
    <property type="molecule type" value="Genomic_DNA"/>
</dbReference>
<accession>A0A4V3IDD0</accession>
<reference evidence="2 3" key="1">
    <citation type="submission" date="2019-03" db="EMBL/GenBank/DDBJ databases">
        <title>Genomics of glacier-inhabiting Cryobacterium strains.</title>
        <authorList>
            <person name="Liu Q."/>
            <person name="Xin Y.-H."/>
        </authorList>
    </citation>
    <scope>NUCLEOTIDE SEQUENCE [LARGE SCALE GENOMIC DNA]</scope>
    <source>
        <strain evidence="2 3">RHLT2-21</strain>
    </source>
</reference>
<feature type="signal peptide" evidence="1">
    <location>
        <begin position="1"/>
        <end position="20"/>
    </location>
</feature>
<organism evidence="2 3">
    <name type="scientific">Cryobacterium mannosilyticum</name>
    <dbReference type="NCBI Taxonomy" id="1259190"/>
    <lineage>
        <taxon>Bacteria</taxon>
        <taxon>Bacillati</taxon>
        <taxon>Actinomycetota</taxon>
        <taxon>Actinomycetes</taxon>
        <taxon>Micrococcales</taxon>
        <taxon>Microbacteriaceae</taxon>
        <taxon>Cryobacterium</taxon>
    </lineage>
</organism>
<name>A0A4V3IDD0_9MICO</name>
<dbReference type="AlphaFoldDB" id="A0A4V3IDD0"/>
<dbReference type="RefSeq" id="WP_134507510.1">
    <property type="nucleotide sequence ID" value="NZ_SOFM01000011.1"/>
</dbReference>
<dbReference type="Proteomes" id="UP000297643">
    <property type="component" value="Unassembled WGS sequence"/>
</dbReference>
<evidence type="ECO:0008006" key="4">
    <source>
        <dbReference type="Google" id="ProtNLM"/>
    </source>
</evidence>
<keyword evidence="1" id="KW-0732">Signal</keyword>
<gene>
    <name evidence="2" type="ORF">E3O32_05450</name>
</gene>
<sequence>MRSLLLIALGIALATLPGCAAQAEVAPPSDSSTPSAEPSTPTERIVLRPVTAAGRPAGGFSVTSDTSVTIDCGSPSTARPSPVAVDDDILVCSPSSAYAVACWNGAAPATAICFRDPWSPDLVEMTLSDSFPAAPALATAQPLGLVLSDGDRCLIRSGGVWNDLAAHPGWFGTYSCAVNGAVWAAEGDGIDRSSPRWTVEVAPISGSGTLGTRGVVTAFLVGTRSG</sequence>
<keyword evidence="3" id="KW-1185">Reference proteome</keyword>
<feature type="chain" id="PRO_5039356092" description="Ig-like domain-containing protein" evidence="1">
    <location>
        <begin position="21"/>
        <end position="226"/>
    </location>
</feature>
<evidence type="ECO:0000313" key="2">
    <source>
        <dbReference type="EMBL" id="TFC06036.1"/>
    </source>
</evidence>
<evidence type="ECO:0000256" key="1">
    <source>
        <dbReference type="SAM" id="SignalP"/>
    </source>
</evidence>
<protein>
    <recommendedName>
        <fullName evidence="4">Ig-like domain-containing protein</fullName>
    </recommendedName>
</protein>
<comment type="caution">
    <text evidence="2">The sequence shown here is derived from an EMBL/GenBank/DDBJ whole genome shotgun (WGS) entry which is preliminary data.</text>
</comment>
<evidence type="ECO:0000313" key="3">
    <source>
        <dbReference type="Proteomes" id="UP000297643"/>
    </source>
</evidence>